<proteinExistence type="predicted"/>
<dbReference type="Pfam" id="PF12094">
    <property type="entry name" value="DUF3570"/>
    <property type="match status" value="2"/>
</dbReference>
<dbReference type="EMBL" id="JAULRT010000035">
    <property type="protein sequence ID" value="MDO3381579.1"/>
    <property type="molecule type" value="Genomic_DNA"/>
</dbReference>
<protein>
    <submittedName>
        <fullName evidence="1">DUF3570 domain-containing protein</fullName>
    </submittedName>
</protein>
<accession>A0ABT8TDD8</accession>
<sequence>MTVARAEVLAPDRLDVMYHSYDGGGATIDGPSILVRKNIGTNVAVSANYYVDMVSSASIDVLATASEYSEERTEYSVGTEFLHDRTIIRAGYTSSDENDYQAQTGSVSISQAFFGDLTTLTFGVSYGEDVVGQNGNPEFEEEVRRRRYQVNLSQILTKSLIAAVNVESAVDEGFLNNPYRQVRYLDPNAAQGYSYQREIYPETRNSDAASLRAIYYLPYRASLRADYRYYEDSWGIEADNWELRYTHPWGQRWLFELKYRNYQQSAADFYSDLFPYRDAQNFMARDKELSDYTSDNIGLGITYNVPEKWLWVFEKSTVNLYWDHFQFDYQSFRNVLDTEAAPGEEPFYNFDANVIRFYFSFWY</sequence>
<reference evidence="1" key="1">
    <citation type="submission" date="2023-07" db="EMBL/GenBank/DDBJ databases">
        <title>Gilvimarinus algae sp. nov., isolated from the surface of Kelp.</title>
        <authorList>
            <person name="Sun Y.Y."/>
            <person name="Gong Y."/>
            <person name="Du Z.J."/>
        </authorList>
    </citation>
    <scope>NUCLEOTIDE SEQUENCE</scope>
    <source>
        <strain evidence="1">SDUM040014</strain>
    </source>
</reference>
<keyword evidence="2" id="KW-1185">Reference proteome</keyword>
<dbReference type="Proteomes" id="UP001168380">
    <property type="component" value="Unassembled WGS sequence"/>
</dbReference>
<name>A0ABT8TDD8_9GAMM</name>
<organism evidence="1 2">
    <name type="scientific">Gilvimarinus algae</name>
    <dbReference type="NCBI Taxonomy" id="3058037"/>
    <lineage>
        <taxon>Bacteria</taxon>
        <taxon>Pseudomonadati</taxon>
        <taxon>Pseudomonadota</taxon>
        <taxon>Gammaproteobacteria</taxon>
        <taxon>Cellvibrionales</taxon>
        <taxon>Cellvibrionaceae</taxon>
        <taxon>Gilvimarinus</taxon>
    </lineage>
</organism>
<dbReference type="InterPro" id="IPR021953">
    <property type="entry name" value="DUF3570"/>
</dbReference>
<evidence type="ECO:0000313" key="1">
    <source>
        <dbReference type="EMBL" id="MDO3381579.1"/>
    </source>
</evidence>
<comment type="caution">
    <text evidence="1">The sequence shown here is derived from an EMBL/GenBank/DDBJ whole genome shotgun (WGS) entry which is preliminary data.</text>
</comment>
<gene>
    <name evidence="1" type="ORF">QWI16_05290</name>
</gene>
<evidence type="ECO:0000313" key="2">
    <source>
        <dbReference type="Proteomes" id="UP001168380"/>
    </source>
</evidence>